<dbReference type="SUPFAM" id="SSF51905">
    <property type="entry name" value="FAD/NAD(P)-binding domain"/>
    <property type="match status" value="1"/>
</dbReference>
<organism evidence="1 2">
    <name type="scientific">Gilvimarinus gilvus</name>
    <dbReference type="NCBI Taxonomy" id="3058038"/>
    <lineage>
        <taxon>Bacteria</taxon>
        <taxon>Pseudomonadati</taxon>
        <taxon>Pseudomonadota</taxon>
        <taxon>Gammaproteobacteria</taxon>
        <taxon>Cellvibrionales</taxon>
        <taxon>Cellvibrionaceae</taxon>
        <taxon>Gilvimarinus</taxon>
    </lineage>
</organism>
<keyword evidence="2" id="KW-1185">Reference proteome</keyword>
<name>A0ABU4S6K9_9GAMM</name>
<dbReference type="PANTHER" id="PTHR43747:SF4">
    <property type="entry name" value="FLAVIN-DEPENDENT TRYPTOPHAN HALOGENASE"/>
    <property type="match status" value="1"/>
</dbReference>
<dbReference type="Pfam" id="PF04820">
    <property type="entry name" value="Trp_halogenase"/>
    <property type="match status" value="1"/>
</dbReference>
<dbReference type="PANTHER" id="PTHR43747">
    <property type="entry name" value="FAD-BINDING PROTEIN"/>
    <property type="match status" value="1"/>
</dbReference>
<reference evidence="1 2" key="1">
    <citation type="submission" date="2023-11" db="EMBL/GenBank/DDBJ databases">
        <title>Gilvimarinus fulvus sp. nov., isolated from the surface of Kelp.</title>
        <authorList>
            <person name="Sun Y.Y."/>
            <person name="Gong Y."/>
            <person name="Du Z.J."/>
        </authorList>
    </citation>
    <scope>NUCLEOTIDE SEQUENCE [LARGE SCALE GENOMIC DNA]</scope>
    <source>
        <strain evidence="1 2">SDUM040013</strain>
    </source>
</reference>
<dbReference type="RefSeq" id="WP_302720630.1">
    <property type="nucleotide sequence ID" value="NZ_JAULRU010000154.1"/>
</dbReference>
<dbReference type="Proteomes" id="UP001273505">
    <property type="component" value="Unassembled WGS sequence"/>
</dbReference>
<dbReference type="InterPro" id="IPR050816">
    <property type="entry name" value="Flavin-dep_Halogenase_NPB"/>
</dbReference>
<protein>
    <submittedName>
        <fullName evidence="1">Tryptophan halogenase family protein</fullName>
    </submittedName>
</protein>
<dbReference type="InterPro" id="IPR036188">
    <property type="entry name" value="FAD/NAD-bd_sf"/>
</dbReference>
<dbReference type="EMBL" id="JAXAFO010000037">
    <property type="protein sequence ID" value="MDX6851019.1"/>
    <property type="molecule type" value="Genomic_DNA"/>
</dbReference>
<sequence>MIKNVVILGGGTAGWMTAAAIAKTVGTKNISLTLVESEEIGTVGVGEATIPMISLFNNVLGIDENEFIRETNATFKLGIEFCDWRKKGHSYFHPFGLLGVDMDGISFTHYWYRWMKMGGSPDYTIFNAETQAARAAKFIRTKGETGPKLMPSINYAFQFDAGRFAKYLRRFSEKLGVTRIEGKVDHVKQCEVTGNINELVLADGNSVSGDFFIDCTGFKGMLIEGVFNAGFDDWSHWLPVNKAVAAPCEAATKAVPYTKSTALEAGWKWRIPLQNRVGNGYVYCDQYISDDEAHNRFVNSLEGELLADPKILRFTTGKRKSCWEKNCLAIGLSGGFLEPLESTSIHLIQVAIAKLLAMFPREEISDVMRARFNEEMSADYDNIKDFLIAHYHVTERDDTEFWRYVRNMQIPQTLADRLEIFKARGEALVRQTELFKEVSWFSVLVGQGMMPESYHRVADAISDDELQTRLTNIRNGVKKRIEMMPEHNAFIDQHCRAKSM</sequence>
<dbReference type="InterPro" id="IPR006905">
    <property type="entry name" value="Flavin_halogenase"/>
</dbReference>
<dbReference type="Gene3D" id="3.50.50.60">
    <property type="entry name" value="FAD/NAD(P)-binding domain"/>
    <property type="match status" value="1"/>
</dbReference>
<dbReference type="PIRSF" id="PIRSF011396">
    <property type="entry name" value="Trp_halogenase"/>
    <property type="match status" value="1"/>
</dbReference>
<proteinExistence type="predicted"/>
<accession>A0ABU4S6K9</accession>
<evidence type="ECO:0000313" key="1">
    <source>
        <dbReference type="EMBL" id="MDX6851019.1"/>
    </source>
</evidence>
<gene>
    <name evidence="1" type="ORF">SCD92_16705</name>
</gene>
<comment type="caution">
    <text evidence="1">The sequence shown here is derived from an EMBL/GenBank/DDBJ whole genome shotgun (WGS) entry which is preliminary data.</text>
</comment>
<dbReference type="InterPro" id="IPR033856">
    <property type="entry name" value="Trp_halogen"/>
</dbReference>
<evidence type="ECO:0000313" key="2">
    <source>
        <dbReference type="Proteomes" id="UP001273505"/>
    </source>
</evidence>